<dbReference type="InterPro" id="IPR025480">
    <property type="entry name" value="DUF4330"/>
</dbReference>
<organism evidence="2 3">
    <name type="scientific">Caloranaerobacter azorensis DSM 13643</name>
    <dbReference type="NCBI Taxonomy" id="1121264"/>
    <lineage>
        <taxon>Bacteria</taxon>
        <taxon>Bacillati</taxon>
        <taxon>Bacillota</taxon>
        <taxon>Tissierellia</taxon>
        <taxon>Tissierellales</taxon>
        <taxon>Thermohalobacteraceae</taxon>
        <taxon>Caloranaerobacter</taxon>
    </lineage>
</organism>
<reference evidence="3" key="1">
    <citation type="submission" date="2016-11" db="EMBL/GenBank/DDBJ databases">
        <authorList>
            <person name="Varghese N."/>
            <person name="Submissions S."/>
        </authorList>
    </citation>
    <scope>NUCLEOTIDE SEQUENCE [LARGE SCALE GENOMIC DNA]</scope>
    <source>
        <strain evidence="3">DSM 13643</strain>
    </source>
</reference>
<keyword evidence="1" id="KW-0812">Transmembrane</keyword>
<keyword evidence="3" id="KW-1185">Reference proteome</keyword>
<accession>A0A1M5UZX6</accession>
<keyword evidence="1" id="KW-0472">Membrane</keyword>
<dbReference type="EMBL" id="FQXO01000045">
    <property type="protein sequence ID" value="SHH68545.1"/>
    <property type="molecule type" value="Genomic_DNA"/>
</dbReference>
<evidence type="ECO:0000313" key="3">
    <source>
        <dbReference type="Proteomes" id="UP000183967"/>
    </source>
</evidence>
<sequence length="163" mass="17793">MKLIDNKGKIFGTINIIDISVIIILVVLIVGGINRFTRVTPQVIKESQKAIVKVEISKVRQPTVDGIKEGDILYHYDKGRAFGKIISKEVINSKEAVATSDGKIVLADIPGKYDVILSVEANAINTSNVIIIGGEHTRIGSRFKLKNRKIAVFGTVLGIDLLE</sequence>
<feature type="transmembrane region" description="Helical" evidence="1">
    <location>
        <begin position="12"/>
        <end position="33"/>
    </location>
</feature>
<evidence type="ECO:0000313" key="2">
    <source>
        <dbReference type="EMBL" id="SHH68545.1"/>
    </source>
</evidence>
<dbReference type="RefSeq" id="WP_073196895.1">
    <property type="nucleotide sequence ID" value="NZ_FQXO01000045.1"/>
</dbReference>
<keyword evidence="1" id="KW-1133">Transmembrane helix</keyword>
<dbReference type="Proteomes" id="UP000183967">
    <property type="component" value="Unassembled WGS sequence"/>
</dbReference>
<evidence type="ECO:0000256" key="1">
    <source>
        <dbReference type="SAM" id="Phobius"/>
    </source>
</evidence>
<evidence type="ECO:0008006" key="4">
    <source>
        <dbReference type="Google" id="ProtNLM"/>
    </source>
</evidence>
<gene>
    <name evidence="2" type="ORF">SAMN02745135_01669</name>
</gene>
<dbReference type="AlphaFoldDB" id="A0A1M5UZX6"/>
<dbReference type="Pfam" id="PF14221">
    <property type="entry name" value="DUF4330"/>
    <property type="match status" value="1"/>
</dbReference>
<protein>
    <recommendedName>
        <fullName evidence="4">DUF4330 domain-containing protein</fullName>
    </recommendedName>
</protein>
<proteinExistence type="predicted"/>
<dbReference type="OrthoDB" id="1723529at2"/>
<name>A0A1M5UZX6_9FIRM</name>